<gene>
    <name evidence="2" type="ORF">BLNAU_17088</name>
</gene>
<evidence type="ECO:0000256" key="1">
    <source>
        <dbReference type="SAM" id="MobiDB-lite"/>
    </source>
</evidence>
<accession>A0ABQ9XAS6</accession>
<reference evidence="2 3" key="1">
    <citation type="journal article" date="2022" name="bioRxiv">
        <title>Genomics of Preaxostyla Flagellates Illuminates Evolutionary Transitions and the Path Towards Mitochondrial Loss.</title>
        <authorList>
            <person name="Novak L.V.F."/>
            <person name="Treitli S.C."/>
            <person name="Pyrih J."/>
            <person name="Halakuc P."/>
            <person name="Pipaliya S.V."/>
            <person name="Vacek V."/>
            <person name="Brzon O."/>
            <person name="Soukal P."/>
            <person name="Eme L."/>
            <person name="Dacks J.B."/>
            <person name="Karnkowska A."/>
            <person name="Elias M."/>
            <person name="Hampl V."/>
        </authorList>
    </citation>
    <scope>NUCLEOTIDE SEQUENCE [LARGE SCALE GENOMIC DNA]</scope>
    <source>
        <strain evidence="2">NAU3</strain>
        <tissue evidence="2">Gut</tissue>
    </source>
</reference>
<evidence type="ECO:0000313" key="3">
    <source>
        <dbReference type="Proteomes" id="UP001281761"/>
    </source>
</evidence>
<proteinExistence type="predicted"/>
<dbReference type="Proteomes" id="UP001281761">
    <property type="component" value="Unassembled WGS sequence"/>
</dbReference>
<comment type="caution">
    <text evidence="2">The sequence shown here is derived from an EMBL/GenBank/DDBJ whole genome shotgun (WGS) entry which is preliminary data.</text>
</comment>
<protein>
    <submittedName>
        <fullName evidence="2">Uncharacterized protein</fullName>
    </submittedName>
</protein>
<evidence type="ECO:0000313" key="2">
    <source>
        <dbReference type="EMBL" id="KAK2947964.1"/>
    </source>
</evidence>
<keyword evidence="3" id="KW-1185">Reference proteome</keyword>
<feature type="region of interest" description="Disordered" evidence="1">
    <location>
        <begin position="386"/>
        <end position="408"/>
    </location>
</feature>
<name>A0ABQ9XAS6_9EUKA</name>
<sequence length="597" mass="66991">MTTKESTTATKAPISEYIYGFDSTSGSDSDINAFAESQRRRTHIITALSECCRNRQTGIISDKKLEEHLIFVDENMKVVKLFLTLQNDIFLKTAKSIPLKSAPEIQTEIFKVLKDCLTLLDMQCTDYYPLSIDILTSLNLISILVSTTFGAFSLDESPNTPQSQPDKFSIPQLTQLFSRINTKLEMNSKWASIEAIIEFLLLLTNVTLMTILSEVPSDRLDLVLQEANSIRLQNSFAGGERARGSRISEKPNPLDKSNPFPPLNSNTKLFVERVLRITARLLEIVEAWVLNFDSVKYNDDIDQDSSSNPDSPSSSITDDLLAQIPISMHHSLLILSLNLVCMNYSLNPQRTSPQLQSCLLRAVESLVHLNRRHSIKLAGWIRRDPSQGIDKSGGQPPPPEEVRTARRPMLVSSVPTLASITQTLAERLASALLTNKPDEQRSEGENSPEIEQGQHSLERLVNFIGNDTDALLMSIGFSLLHTRQTPLVLVGIQLLSETEWLWDTLGEQSFFALVAKQDDFLGHNEYEKFVRPLVVLLISKLTTASKTDAHLKDTLFVTFPSVHTEELAKRVLLEAIQHYQLSPLFTKEGQRQTLTMN</sequence>
<dbReference type="EMBL" id="JARBJD010000187">
    <property type="protein sequence ID" value="KAK2947964.1"/>
    <property type="molecule type" value="Genomic_DNA"/>
</dbReference>
<organism evidence="2 3">
    <name type="scientific">Blattamonas nauphoetae</name>
    <dbReference type="NCBI Taxonomy" id="2049346"/>
    <lineage>
        <taxon>Eukaryota</taxon>
        <taxon>Metamonada</taxon>
        <taxon>Preaxostyla</taxon>
        <taxon>Oxymonadida</taxon>
        <taxon>Blattamonas</taxon>
    </lineage>
</organism>